<comment type="caution">
    <text evidence="2">The sequence shown here is derived from an EMBL/GenBank/DDBJ whole genome shotgun (WGS) entry which is preliminary data.</text>
</comment>
<dbReference type="AlphaFoldDB" id="A0AAE1C7H5"/>
<keyword evidence="1" id="KW-0472">Membrane</keyword>
<feature type="transmembrane region" description="Helical" evidence="1">
    <location>
        <begin position="157"/>
        <end position="175"/>
    </location>
</feature>
<keyword evidence="1" id="KW-1133">Transmembrane helix</keyword>
<keyword evidence="3" id="KW-1185">Reference proteome</keyword>
<protein>
    <submittedName>
        <fullName evidence="2">Uncharacterized protein</fullName>
    </submittedName>
</protein>
<reference evidence="2" key="1">
    <citation type="journal article" date="2023" name="Mol. Phylogenet. Evol.">
        <title>Genome-scale phylogeny and comparative genomics of the fungal order Sordariales.</title>
        <authorList>
            <person name="Hensen N."/>
            <person name="Bonometti L."/>
            <person name="Westerberg I."/>
            <person name="Brannstrom I.O."/>
            <person name="Guillou S."/>
            <person name="Cros-Aarteil S."/>
            <person name="Calhoun S."/>
            <person name="Haridas S."/>
            <person name="Kuo A."/>
            <person name="Mondo S."/>
            <person name="Pangilinan J."/>
            <person name="Riley R."/>
            <person name="LaButti K."/>
            <person name="Andreopoulos B."/>
            <person name="Lipzen A."/>
            <person name="Chen C."/>
            <person name="Yan M."/>
            <person name="Daum C."/>
            <person name="Ng V."/>
            <person name="Clum A."/>
            <person name="Steindorff A."/>
            <person name="Ohm R.A."/>
            <person name="Martin F."/>
            <person name="Silar P."/>
            <person name="Natvig D.O."/>
            <person name="Lalanne C."/>
            <person name="Gautier V."/>
            <person name="Ament-Velasquez S.L."/>
            <person name="Kruys A."/>
            <person name="Hutchinson M.I."/>
            <person name="Powell A.J."/>
            <person name="Barry K."/>
            <person name="Miller A.N."/>
            <person name="Grigoriev I.V."/>
            <person name="Debuchy R."/>
            <person name="Gladieux P."/>
            <person name="Hiltunen Thoren M."/>
            <person name="Johannesson H."/>
        </authorList>
    </citation>
    <scope>NUCLEOTIDE SEQUENCE</scope>
    <source>
        <strain evidence="2">CBS 314.62</strain>
    </source>
</reference>
<evidence type="ECO:0000256" key="1">
    <source>
        <dbReference type="SAM" id="Phobius"/>
    </source>
</evidence>
<reference evidence="2" key="2">
    <citation type="submission" date="2023-06" db="EMBL/GenBank/DDBJ databases">
        <authorList>
            <consortium name="Lawrence Berkeley National Laboratory"/>
            <person name="Haridas S."/>
            <person name="Hensen N."/>
            <person name="Bonometti L."/>
            <person name="Westerberg I."/>
            <person name="Brannstrom I.O."/>
            <person name="Guillou S."/>
            <person name="Cros-Aarteil S."/>
            <person name="Calhoun S."/>
            <person name="Kuo A."/>
            <person name="Mondo S."/>
            <person name="Pangilinan J."/>
            <person name="Riley R."/>
            <person name="Labutti K."/>
            <person name="Andreopoulos B."/>
            <person name="Lipzen A."/>
            <person name="Chen C."/>
            <person name="Yanf M."/>
            <person name="Daum C."/>
            <person name="Ng V."/>
            <person name="Clum A."/>
            <person name="Steindorff A."/>
            <person name="Ohm R."/>
            <person name="Martin F."/>
            <person name="Silar P."/>
            <person name="Natvig D."/>
            <person name="Lalanne C."/>
            <person name="Gautier V."/>
            <person name="Ament-Velasquez S.L."/>
            <person name="Kruys A."/>
            <person name="Hutchinson M.I."/>
            <person name="Powell A.J."/>
            <person name="Barry K."/>
            <person name="Miller A.N."/>
            <person name="Grigoriev I.V."/>
            <person name="Debuchy R."/>
            <person name="Gladieux P."/>
            <person name="Thoren M.H."/>
            <person name="Johannesson H."/>
        </authorList>
    </citation>
    <scope>NUCLEOTIDE SEQUENCE</scope>
    <source>
        <strain evidence="2">CBS 314.62</strain>
    </source>
</reference>
<evidence type="ECO:0000313" key="3">
    <source>
        <dbReference type="Proteomes" id="UP001270362"/>
    </source>
</evidence>
<name>A0AAE1C7H5_9PEZI</name>
<sequence>GFPSICQTNRQLIRSTKQPIPNTRDACISTRSRFHSLPFLCSDPLVLSQPFFLLIIAGRYGEFTTGASVPYALIPRLSKSTPAHLPYIQVVNPHPPRWRRFSTVPISRSGSTPRANEVIGARRTRHLQLTEPTGRGGCCLPVCVSKKMARGNINPRTIVAPMAAFTMACVLFAYTRSSIQAAKVNAKINREAQQKRAAEQSRGATDR</sequence>
<keyword evidence="1" id="KW-0812">Transmembrane</keyword>
<gene>
    <name evidence="2" type="ORF">B0T22DRAFT_307917</name>
</gene>
<feature type="non-terminal residue" evidence="2">
    <location>
        <position position="207"/>
    </location>
</feature>
<dbReference type="Proteomes" id="UP001270362">
    <property type="component" value="Unassembled WGS sequence"/>
</dbReference>
<accession>A0AAE1C7H5</accession>
<dbReference type="EMBL" id="JAULSO010000007">
    <property type="protein sequence ID" value="KAK3681447.1"/>
    <property type="molecule type" value="Genomic_DNA"/>
</dbReference>
<proteinExistence type="predicted"/>
<organism evidence="2 3">
    <name type="scientific">Podospora appendiculata</name>
    <dbReference type="NCBI Taxonomy" id="314037"/>
    <lineage>
        <taxon>Eukaryota</taxon>
        <taxon>Fungi</taxon>
        <taxon>Dikarya</taxon>
        <taxon>Ascomycota</taxon>
        <taxon>Pezizomycotina</taxon>
        <taxon>Sordariomycetes</taxon>
        <taxon>Sordariomycetidae</taxon>
        <taxon>Sordariales</taxon>
        <taxon>Podosporaceae</taxon>
        <taxon>Podospora</taxon>
    </lineage>
</organism>
<evidence type="ECO:0000313" key="2">
    <source>
        <dbReference type="EMBL" id="KAK3681447.1"/>
    </source>
</evidence>